<dbReference type="AlphaFoldDB" id="A0A550C2X8"/>
<sequence length="76" mass="8351">MTTSAMLYASPPTWMRAASTATWICYACYLCYCDDGTTGGGEGHTNYEEGWEGRNGPWLCLSPTHSFILAIVHDPL</sequence>
<organism evidence="1 2">
    <name type="scientific">Schizophyllum amplum</name>
    <dbReference type="NCBI Taxonomy" id="97359"/>
    <lineage>
        <taxon>Eukaryota</taxon>
        <taxon>Fungi</taxon>
        <taxon>Dikarya</taxon>
        <taxon>Basidiomycota</taxon>
        <taxon>Agaricomycotina</taxon>
        <taxon>Agaricomycetes</taxon>
        <taxon>Agaricomycetidae</taxon>
        <taxon>Agaricales</taxon>
        <taxon>Schizophyllaceae</taxon>
        <taxon>Schizophyllum</taxon>
    </lineage>
</organism>
<evidence type="ECO:0000313" key="2">
    <source>
        <dbReference type="Proteomes" id="UP000320762"/>
    </source>
</evidence>
<proteinExistence type="predicted"/>
<protein>
    <submittedName>
        <fullName evidence="1">Uncharacterized protein</fullName>
    </submittedName>
</protein>
<dbReference type="EMBL" id="VDMD01000030">
    <property type="protein sequence ID" value="TRM59159.1"/>
    <property type="molecule type" value="Genomic_DNA"/>
</dbReference>
<comment type="caution">
    <text evidence="1">The sequence shown here is derived from an EMBL/GenBank/DDBJ whole genome shotgun (WGS) entry which is preliminary data.</text>
</comment>
<reference evidence="1 2" key="1">
    <citation type="journal article" date="2019" name="New Phytol.">
        <title>Comparative genomics reveals unique wood-decay strategies and fruiting body development in the Schizophyllaceae.</title>
        <authorList>
            <person name="Almasi E."/>
            <person name="Sahu N."/>
            <person name="Krizsan K."/>
            <person name="Balint B."/>
            <person name="Kovacs G.M."/>
            <person name="Kiss B."/>
            <person name="Cseklye J."/>
            <person name="Drula E."/>
            <person name="Henrissat B."/>
            <person name="Nagy I."/>
            <person name="Chovatia M."/>
            <person name="Adam C."/>
            <person name="LaButti K."/>
            <person name="Lipzen A."/>
            <person name="Riley R."/>
            <person name="Grigoriev I.V."/>
            <person name="Nagy L.G."/>
        </authorList>
    </citation>
    <scope>NUCLEOTIDE SEQUENCE [LARGE SCALE GENOMIC DNA]</scope>
    <source>
        <strain evidence="1 2">NL-1724</strain>
    </source>
</reference>
<gene>
    <name evidence="1" type="ORF">BD626DRAFT_509307</name>
</gene>
<dbReference type="Proteomes" id="UP000320762">
    <property type="component" value="Unassembled WGS sequence"/>
</dbReference>
<accession>A0A550C2X8</accession>
<name>A0A550C2X8_9AGAR</name>
<evidence type="ECO:0000313" key="1">
    <source>
        <dbReference type="EMBL" id="TRM59159.1"/>
    </source>
</evidence>
<keyword evidence="2" id="KW-1185">Reference proteome</keyword>